<gene>
    <name evidence="2" type="ORF">HGRIS_011505</name>
</gene>
<name>A0ABR3JWA3_9AGAR</name>
<dbReference type="Gene3D" id="1.20.1280.50">
    <property type="match status" value="1"/>
</dbReference>
<organism evidence="2 3">
    <name type="scientific">Hohenbuehelia grisea</name>
    <dbReference type="NCBI Taxonomy" id="104357"/>
    <lineage>
        <taxon>Eukaryota</taxon>
        <taxon>Fungi</taxon>
        <taxon>Dikarya</taxon>
        <taxon>Basidiomycota</taxon>
        <taxon>Agaricomycotina</taxon>
        <taxon>Agaricomycetes</taxon>
        <taxon>Agaricomycetidae</taxon>
        <taxon>Agaricales</taxon>
        <taxon>Pleurotineae</taxon>
        <taxon>Pleurotaceae</taxon>
        <taxon>Hohenbuehelia</taxon>
    </lineage>
</organism>
<protein>
    <recommendedName>
        <fullName evidence="4">F-box domain-containing protein</fullName>
    </recommendedName>
</protein>
<dbReference type="InterPro" id="IPR032675">
    <property type="entry name" value="LRR_dom_sf"/>
</dbReference>
<dbReference type="Proteomes" id="UP001556367">
    <property type="component" value="Unassembled WGS sequence"/>
</dbReference>
<evidence type="ECO:0000313" key="3">
    <source>
        <dbReference type="Proteomes" id="UP001556367"/>
    </source>
</evidence>
<comment type="caution">
    <text evidence="2">The sequence shown here is derived from an EMBL/GenBank/DDBJ whole genome shotgun (WGS) entry which is preliminary data.</text>
</comment>
<proteinExistence type="predicted"/>
<reference evidence="3" key="1">
    <citation type="submission" date="2024-06" db="EMBL/GenBank/DDBJ databases">
        <title>Multi-omics analyses provide insights into the biosynthesis of the anticancer antibiotic pleurotin in Hohenbuehelia grisea.</title>
        <authorList>
            <person name="Weaver J.A."/>
            <person name="Alberti F."/>
        </authorList>
    </citation>
    <scope>NUCLEOTIDE SEQUENCE [LARGE SCALE GENOMIC DNA]</scope>
    <source>
        <strain evidence="3">T-177</strain>
    </source>
</reference>
<sequence length="585" mass="64934">MTSTPSSTTCALYAPSLPDELWAMIFVHLLPPDECNSDHQIFEGSTFQWVVSKVCKQWRYIVINTSVFWTDLQLSLRSQYTEGFTQLVKTCIPRSKSAPLQVAIYGRSASDFDGHTEIEDDPVLSFLVAQSHRWEFLAIYLMFERPIPRNLAAVRGNLPLLRTLTIGNDNWPPMDNSIPDSLRDIFGDTPLLSELNLRDLPTPCFKFDVCRIAELSIRNMPETAYDLLQKSSVQAPSAIELLRLDWEIEDYIRANVADNEVLTLIGVQEMHLSHSFDFVRHLTLPALEYLCVDDVFEERETDVHDLTDFVTRSLPPLRALDISIVTSQEKILGLLASIPSVESLTLMIGNGKIGSLFFRSMLYPSAEGGCILPNLKLLKLCDSTAAEEPNLEDALVGFLQSRRFFDLDLNGGSTSLGELTAPKLRDFTEAFSNIDVVDICVAHGYSTDSLVANGRLVHSQYPALWLQPTVSAFESEDDDSEQDSSNAEATEDESDSGAESELEGLEQGSMVAEMAGGESESEAESLEQDLLAFGAAAEDSDYEAGPEGIVLDWLDASLTAEISDSEPESDLESLLAEYIEEEYLD</sequence>
<evidence type="ECO:0000313" key="2">
    <source>
        <dbReference type="EMBL" id="KAL0959827.1"/>
    </source>
</evidence>
<feature type="compositionally biased region" description="Acidic residues" evidence="1">
    <location>
        <begin position="489"/>
        <end position="504"/>
    </location>
</feature>
<evidence type="ECO:0000256" key="1">
    <source>
        <dbReference type="SAM" id="MobiDB-lite"/>
    </source>
</evidence>
<keyword evidence="3" id="KW-1185">Reference proteome</keyword>
<dbReference type="EMBL" id="JASNQZ010000002">
    <property type="protein sequence ID" value="KAL0959827.1"/>
    <property type="molecule type" value="Genomic_DNA"/>
</dbReference>
<feature type="region of interest" description="Disordered" evidence="1">
    <location>
        <begin position="473"/>
        <end position="542"/>
    </location>
</feature>
<dbReference type="SUPFAM" id="SSF52047">
    <property type="entry name" value="RNI-like"/>
    <property type="match status" value="1"/>
</dbReference>
<dbReference type="Gene3D" id="3.80.10.10">
    <property type="entry name" value="Ribonuclease Inhibitor"/>
    <property type="match status" value="1"/>
</dbReference>
<accession>A0ABR3JWA3</accession>
<evidence type="ECO:0008006" key="4">
    <source>
        <dbReference type="Google" id="ProtNLM"/>
    </source>
</evidence>